<accession>A0A1Q3E939</accession>
<dbReference type="Proteomes" id="UP000188533">
    <property type="component" value="Unassembled WGS sequence"/>
</dbReference>
<proteinExistence type="predicted"/>
<reference evidence="2 3" key="1">
    <citation type="submission" date="2016-08" db="EMBL/GenBank/DDBJ databases">
        <authorList>
            <consortium name="Lentinula edodes genome sequencing consortium"/>
            <person name="Sakamoto Y."/>
            <person name="Nakade K."/>
            <person name="Sato S."/>
            <person name="Yoshida Y."/>
            <person name="Miyazaki K."/>
            <person name="Natsume S."/>
            <person name="Konno N."/>
        </authorList>
    </citation>
    <scope>NUCLEOTIDE SEQUENCE [LARGE SCALE GENOMIC DNA]</scope>
    <source>
        <strain evidence="2 3">NBRC 111202</strain>
    </source>
</reference>
<dbReference type="EMBL" id="BDGU01000150">
    <property type="protein sequence ID" value="GAW03691.1"/>
    <property type="molecule type" value="Genomic_DNA"/>
</dbReference>
<sequence length="236" mass="24713">MIAGLSKAITLYLAPVLSLTAILLSLFAFLAPVVMLNDRVSLLTVSPSTVLTQTNGPSVDGASVFLGALGSCSRSDNAALINCTAPSLSPVYDLSVLPSNAPQLTLTAPPSSSPAFIAVSLAFSIVFFITFTMISLRHKMGAKLGAVFEKPAIQRFSAWIGFFGFFIGLTAFLILRMLMGKSVDDFNNGIVSLGSGGPQLVASSGNGFTMIWVAYAFYAVPVIASMAKINVTQTKA</sequence>
<evidence type="ECO:0000313" key="3">
    <source>
        <dbReference type="Proteomes" id="UP000188533"/>
    </source>
</evidence>
<keyword evidence="1" id="KW-0472">Membrane</keyword>
<feature type="transmembrane region" description="Helical" evidence="1">
    <location>
        <begin position="115"/>
        <end position="136"/>
    </location>
</feature>
<dbReference type="AlphaFoldDB" id="A0A1Q3E939"/>
<feature type="transmembrane region" description="Helical" evidence="1">
    <location>
        <begin position="156"/>
        <end position="179"/>
    </location>
</feature>
<comment type="caution">
    <text evidence="2">The sequence shown here is derived from an EMBL/GenBank/DDBJ whole genome shotgun (WGS) entry which is preliminary data.</text>
</comment>
<evidence type="ECO:0000313" key="2">
    <source>
        <dbReference type="EMBL" id="GAW03691.1"/>
    </source>
</evidence>
<feature type="transmembrane region" description="Helical" evidence="1">
    <location>
        <begin position="12"/>
        <end position="35"/>
    </location>
</feature>
<organism evidence="2 3">
    <name type="scientific">Lentinula edodes</name>
    <name type="common">Shiitake mushroom</name>
    <name type="synonym">Lentinus edodes</name>
    <dbReference type="NCBI Taxonomy" id="5353"/>
    <lineage>
        <taxon>Eukaryota</taxon>
        <taxon>Fungi</taxon>
        <taxon>Dikarya</taxon>
        <taxon>Basidiomycota</taxon>
        <taxon>Agaricomycotina</taxon>
        <taxon>Agaricomycetes</taxon>
        <taxon>Agaricomycetidae</taxon>
        <taxon>Agaricales</taxon>
        <taxon>Marasmiineae</taxon>
        <taxon>Omphalotaceae</taxon>
        <taxon>Lentinula</taxon>
    </lineage>
</organism>
<reference evidence="2 3" key="2">
    <citation type="submission" date="2017-02" db="EMBL/GenBank/DDBJ databases">
        <title>A genome survey and senescence transcriptome analysis in Lentinula edodes.</title>
        <authorList>
            <person name="Sakamoto Y."/>
            <person name="Nakade K."/>
            <person name="Sato S."/>
            <person name="Yoshida Y."/>
            <person name="Miyazaki K."/>
            <person name="Natsume S."/>
            <person name="Konno N."/>
        </authorList>
    </citation>
    <scope>NUCLEOTIDE SEQUENCE [LARGE SCALE GENOMIC DNA]</scope>
    <source>
        <strain evidence="2 3">NBRC 111202</strain>
    </source>
</reference>
<gene>
    <name evidence="2" type="ORF">LENED_005433</name>
</gene>
<feature type="transmembrane region" description="Helical" evidence="1">
    <location>
        <begin position="210"/>
        <end position="231"/>
    </location>
</feature>
<name>A0A1Q3E939_LENED</name>
<dbReference type="OrthoDB" id="2575000at2759"/>
<evidence type="ECO:0000256" key="1">
    <source>
        <dbReference type="SAM" id="Phobius"/>
    </source>
</evidence>
<protein>
    <submittedName>
        <fullName evidence="2">Uncharacterized protein</fullName>
    </submittedName>
</protein>
<keyword evidence="1" id="KW-1133">Transmembrane helix</keyword>
<keyword evidence="3" id="KW-1185">Reference proteome</keyword>
<keyword evidence="1" id="KW-0812">Transmembrane</keyword>